<evidence type="ECO:0008006" key="3">
    <source>
        <dbReference type="Google" id="ProtNLM"/>
    </source>
</evidence>
<dbReference type="EMBL" id="CP144696">
    <property type="protein sequence ID" value="WVZ12996.1"/>
    <property type="molecule type" value="Genomic_DNA"/>
</dbReference>
<accession>A0AAQ3NQ39</accession>
<dbReference type="InterPro" id="IPR040194">
    <property type="entry name" value="Cwf19-like"/>
</dbReference>
<dbReference type="GO" id="GO:0071014">
    <property type="term" value="C:post-mRNA release spliceosomal complex"/>
    <property type="evidence" value="ECO:0007669"/>
    <property type="project" value="TreeGrafter"/>
</dbReference>
<reference evidence="1 2" key="1">
    <citation type="journal article" date="2023" name="Life. Sci Alliance">
        <title>Evolutionary insights into 3D genome organization and epigenetic landscape of Vigna mungo.</title>
        <authorList>
            <person name="Junaid A."/>
            <person name="Singh B."/>
            <person name="Bhatia S."/>
        </authorList>
    </citation>
    <scope>NUCLEOTIDE SEQUENCE [LARGE SCALE GENOMIC DNA]</scope>
    <source>
        <strain evidence="1">Urdbean</strain>
    </source>
</reference>
<dbReference type="GO" id="GO:0061632">
    <property type="term" value="F:RNA lariat debranching enzyme activator activity"/>
    <property type="evidence" value="ECO:0007669"/>
    <property type="project" value="TreeGrafter"/>
</dbReference>
<protein>
    <recommendedName>
        <fullName evidence="3">Zinc finger CCCH domain-containing protein 64</fullName>
    </recommendedName>
</protein>
<dbReference type="PANTHER" id="PTHR12072">
    <property type="entry name" value="CWF19, CELL CYCLE CONTROL PROTEIN"/>
    <property type="match status" value="1"/>
</dbReference>
<keyword evidence="2" id="KW-1185">Reference proteome</keyword>
<sequence length="131" mass="14580">MWLLQVSKSAGPFDALLCVGQFFPDSPEQLDEFTAYIEGGSQIPLPTYFIGDYGVAAPKFLLQASKDSANRGFMMDGFKVCHNLYWLKGSGKFPLFGTNFYFCFANSITTCEFGVLNVAVACRVIRGLFIW</sequence>
<dbReference type="PANTHER" id="PTHR12072:SF4">
    <property type="entry name" value="CWF19-LIKE PROTEIN 1"/>
    <property type="match status" value="1"/>
</dbReference>
<organism evidence="1 2">
    <name type="scientific">Vigna mungo</name>
    <name type="common">Black gram</name>
    <name type="synonym">Phaseolus mungo</name>
    <dbReference type="NCBI Taxonomy" id="3915"/>
    <lineage>
        <taxon>Eukaryota</taxon>
        <taxon>Viridiplantae</taxon>
        <taxon>Streptophyta</taxon>
        <taxon>Embryophyta</taxon>
        <taxon>Tracheophyta</taxon>
        <taxon>Spermatophyta</taxon>
        <taxon>Magnoliopsida</taxon>
        <taxon>eudicotyledons</taxon>
        <taxon>Gunneridae</taxon>
        <taxon>Pentapetalae</taxon>
        <taxon>rosids</taxon>
        <taxon>fabids</taxon>
        <taxon>Fabales</taxon>
        <taxon>Fabaceae</taxon>
        <taxon>Papilionoideae</taxon>
        <taxon>50 kb inversion clade</taxon>
        <taxon>NPAAA clade</taxon>
        <taxon>indigoferoid/millettioid clade</taxon>
        <taxon>Phaseoleae</taxon>
        <taxon>Vigna</taxon>
    </lineage>
</organism>
<gene>
    <name evidence="1" type="ORF">V8G54_017526</name>
</gene>
<dbReference type="Proteomes" id="UP001374535">
    <property type="component" value="Chromosome 5"/>
</dbReference>
<name>A0AAQ3NQ39_VIGMU</name>
<proteinExistence type="predicted"/>
<dbReference type="AlphaFoldDB" id="A0AAQ3NQ39"/>
<dbReference type="GO" id="GO:0000398">
    <property type="term" value="P:mRNA splicing, via spliceosome"/>
    <property type="evidence" value="ECO:0007669"/>
    <property type="project" value="TreeGrafter"/>
</dbReference>
<evidence type="ECO:0000313" key="1">
    <source>
        <dbReference type="EMBL" id="WVZ12996.1"/>
    </source>
</evidence>
<evidence type="ECO:0000313" key="2">
    <source>
        <dbReference type="Proteomes" id="UP001374535"/>
    </source>
</evidence>